<dbReference type="Proteomes" id="UP001163046">
    <property type="component" value="Unassembled WGS sequence"/>
</dbReference>
<dbReference type="PROSITE" id="PS50145">
    <property type="entry name" value="ZF_TRAF"/>
    <property type="match status" value="2"/>
</dbReference>
<sequence length="123" mass="14295">MEEHFILCEYEDVTCAACDEEMQRRLLQTHTASECRNRIVQCEYCDKAYQFWLTETHKGGECTRFPLDCPQECGVLEIPREEVESHVKDDCTMTMVVCLTRELDVPSMIKGRDLKAHLEVSSE</sequence>
<evidence type="ECO:0000256" key="3">
    <source>
        <dbReference type="ARBA" id="ARBA00022833"/>
    </source>
</evidence>
<dbReference type="EMBL" id="MU827326">
    <property type="protein sequence ID" value="KAJ7355987.1"/>
    <property type="molecule type" value="Genomic_DNA"/>
</dbReference>
<feature type="domain" description="TRAF-type" evidence="5">
    <location>
        <begin position="56"/>
        <end position="98"/>
    </location>
</feature>
<proteinExistence type="predicted"/>
<evidence type="ECO:0000259" key="5">
    <source>
        <dbReference type="PROSITE" id="PS50145"/>
    </source>
</evidence>
<dbReference type="OrthoDB" id="5947712at2759"/>
<protein>
    <submittedName>
        <fullName evidence="6">TNF receptor-associated factor 4</fullName>
    </submittedName>
</protein>
<feature type="non-terminal residue" evidence="6">
    <location>
        <position position="1"/>
    </location>
</feature>
<dbReference type="GO" id="GO:0008270">
    <property type="term" value="F:zinc ion binding"/>
    <property type="evidence" value="ECO:0007669"/>
    <property type="project" value="UniProtKB-KW"/>
</dbReference>
<keyword evidence="6" id="KW-0675">Receptor</keyword>
<evidence type="ECO:0000256" key="4">
    <source>
        <dbReference type="PROSITE-ProRule" id="PRU00207"/>
    </source>
</evidence>
<dbReference type="InterPro" id="IPR001293">
    <property type="entry name" value="Znf_TRAF"/>
</dbReference>
<dbReference type="PANTHER" id="PTHR10131">
    <property type="entry name" value="TNF RECEPTOR ASSOCIATED FACTOR"/>
    <property type="match status" value="1"/>
</dbReference>
<feature type="zinc finger region" description="TRAF-type" evidence="4">
    <location>
        <begin position="56"/>
        <end position="98"/>
    </location>
</feature>
<keyword evidence="2 4" id="KW-0863">Zinc-finger</keyword>
<dbReference type="InterPro" id="IPR013083">
    <property type="entry name" value="Znf_RING/FYVE/PHD"/>
</dbReference>
<evidence type="ECO:0000256" key="2">
    <source>
        <dbReference type="ARBA" id="ARBA00022771"/>
    </source>
</evidence>
<reference evidence="6" key="1">
    <citation type="submission" date="2023-01" db="EMBL/GenBank/DDBJ databases">
        <title>Genome assembly of the deep-sea coral Lophelia pertusa.</title>
        <authorList>
            <person name="Herrera S."/>
            <person name="Cordes E."/>
        </authorList>
    </citation>
    <scope>NUCLEOTIDE SEQUENCE</scope>
    <source>
        <strain evidence="6">USNM1676648</strain>
        <tissue evidence="6">Polyp</tissue>
    </source>
</reference>
<evidence type="ECO:0000313" key="6">
    <source>
        <dbReference type="EMBL" id="KAJ7355987.1"/>
    </source>
</evidence>
<accession>A0A9X0CKY3</accession>
<dbReference type="PANTHER" id="PTHR10131:SF94">
    <property type="entry name" value="TNF RECEPTOR-ASSOCIATED FACTOR 4"/>
    <property type="match status" value="1"/>
</dbReference>
<gene>
    <name evidence="6" type="primary">TRAF4_5</name>
    <name evidence="6" type="ORF">OS493_027381</name>
</gene>
<feature type="domain" description="TRAF-type" evidence="5">
    <location>
        <begin position="4"/>
        <end position="45"/>
    </location>
</feature>
<organism evidence="6 7">
    <name type="scientific">Desmophyllum pertusum</name>
    <dbReference type="NCBI Taxonomy" id="174260"/>
    <lineage>
        <taxon>Eukaryota</taxon>
        <taxon>Metazoa</taxon>
        <taxon>Cnidaria</taxon>
        <taxon>Anthozoa</taxon>
        <taxon>Hexacorallia</taxon>
        <taxon>Scleractinia</taxon>
        <taxon>Caryophylliina</taxon>
        <taxon>Caryophylliidae</taxon>
        <taxon>Desmophyllum</taxon>
    </lineage>
</organism>
<evidence type="ECO:0000313" key="7">
    <source>
        <dbReference type="Proteomes" id="UP001163046"/>
    </source>
</evidence>
<keyword evidence="7" id="KW-1185">Reference proteome</keyword>
<feature type="zinc finger region" description="TRAF-type" evidence="4">
    <location>
        <begin position="4"/>
        <end position="45"/>
    </location>
</feature>
<comment type="caution">
    <text evidence="6">The sequence shown here is derived from an EMBL/GenBank/DDBJ whole genome shotgun (WGS) entry which is preliminary data.</text>
</comment>
<dbReference type="Gene3D" id="3.30.40.10">
    <property type="entry name" value="Zinc/RING finger domain, C3HC4 (zinc finger)"/>
    <property type="match status" value="2"/>
</dbReference>
<dbReference type="GO" id="GO:0043122">
    <property type="term" value="P:regulation of canonical NF-kappaB signal transduction"/>
    <property type="evidence" value="ECO:0007669"/>
    <property type="project" value="TreeGrafter"/>
</dbReference>
<keyword evidence="1 4" id="KW-0479">Metal-binding</keyword>
<dbReference type="AlphaFoldDB" id="A0A9X0CKY3"/>
<name>A0A9X0CKY3_9CNID</name>
<dbReference type="FunFam" id="3.30.40.10:FF:000121">
    <property type="entry name" value="TNF receptor-associated factor"/>
    <property type="match status" value="1"/>
</dbReference>
<dbReference type="Pfam" id="PF02176">
    <property type="entry name" value="zf-TRAF"/>
    <property type="match status" value="2"/>
</dbReference>
<keyword evidence="3 4" id="KW-0862">Zinc</keyword>
<evidence type="ECO:0000256" key="1">
    <source>
        <dbReference type="ARBA" id="ARBA00022723"/>
    </source>
</evidence>